<dbReference type="Pfam" id="PF04570">
    <property type="entry name" value="zf-FLZ"/>
    <property type="match status" value="1"/>
</dbReference>
<evidence type="ECO:0000256" key="1">
    <source>
        <dbReference type="ARBA" id="ARBA00009374"/>
    </source>
</evidence>
<comment type="similarity">
    <text evidence="1">Belongs to the FLZ family.</text>
</comment>
<dbReference type="PANTHER" id="PTHR46868:SF3">
    <property type="entry name" value="FCS-LIKE ZINC FINGER 11"/>
    <property type="match status" value="1"/>
</dbReference>
<dbReference type="PROSITE" id="PS51795">
    <property type="entry name" value="ZF_FLZ"/>
    <property type="match status" value="1"/>
</dbReference>
<evidence type="ECO:0000313" key="6">
    <source>
        <dbReference type="EMBL" id="CAL0333041.1"/>
    </source>
</evidence>
<name>A0AAV1YGC1_LUPLU</name>
<dbReference type="PANTHER" id="PTHR46868">
    <property type="entry name" value="FCS-LIKE ZINC FINGER 11"/>
    <property type="match status" value="1"/>
</dbReference>
<gene>
    <name evidence="6" type="ORF">LLUT_LOCUS34101</name>
</gene>
<proteinExistence type="inferred from homology"/>
<keyword evidence="2" id="KW-0479">Metal-binding</keyword>
<comment type="caution">
    <text evidence="6">The sequence shown here is derived from an EMBL/GenBank/DDBJ whole genome shotgun (WGS) entry which is preliminary data.</text>
</comment>
<evidence type="ECO:0000259" key="5">
    <source>
        <dbReference type="PROSITE" id="PS51795"/>
    </source>
</evidence>
<dbReference type="InterPro" id="IPR007650">
    <property type="entry name" value="Zf-FLZ_dom"/>
</dbReference>
<dbReference type="Proteomes" id="UP001497480">
    <property type="component" value="Unassembled WGS sequence"/>
</dbReference>
<dbReference type="InterPro" id="IPR044585">
    <property type="entry name" value="FLZ10/11"/>
</dbReference>
<dbReference type="EMBL" id="CAXHTB010000024">
    <property type="protein sequence ID" value="CAL0333041.1"/>
    <property type="molecule type" value="Genomic_DNA"/>
</dbReference>
<keyword evidence="3" id="KW-0863">Zinc-finger</keyword>
<dbReference type="GO" id="GO:0008270">
    <property type="term" value="F:zinc ion binding"/>
    <property type="evidence" value="ECO:0007669"/>
    <property type="project" value="UniProtKB-KW"/>
</dbReference>
<dbReference type="AlphaFoldDB" id="A0AAV1YGC1"/>
<sequence>MPKNQEHIGKMEIADVSYNYFHCHALGSNVKSNSIFKAPFLSVGLDPEGLLDSDSVRSPTSPLDFTFSNLGNPSRRLDCSKVGLSIIDSLEDDNKKPCLCPQMVIKAPNCKICMESVKASESLPEDFCKLSYTKNGSTFHKGESSTVVLEIAETLLENPPTGKTSSCSLYSDGLVVFNQVSSHPPDFIGGCPNSNTFLTTESNASVVSLCSSNDFVKSLSASVIEQSEDYTCVISHGPNPKTTRIFCDCILETHSDDFENKCKNEENKEGVSSVVVNRSQSPNQYPSIDFLSLCYHCNKKLEEGKDIYIYRGEKAFCSLACRAFEIMINEEMEESGPDSENSSKWESGEELFETGIPTATKQPFCH</sequence>
<keyword evidence="3" id="KW-0862">Zinc</keyword>
<feature type="zinc finger region" description="FLZ-type" evidence="4">
    <location>
        <begin position="289"/>
        <end position="333"/>
    </location>
</feature>
<evidence type="ECO:0000256" key="3">
    <source>
        <dbReference type="ARBA" id="ARBA00022771"/>
    </source>
</evidence>
<accession>A0AAV1YGC1</accession>
<organism evidence="6 7">
    <name type="scientific">Lupinus luteus</name>
    <name type="common">European yellow lupine</name>
    <dbReference type="NCBI Taxonomy" id="3873"/>
    <lineage>
        <taxon>Eukaryota</taxon>
        <taxon>Viridiplantae</taxon>
        <taxon>Streptophyta</taxon>
        <taxon>Embryophyta</taxon>
        <taxon>Tracheophyta</taxon>
        <taxon>Spermatophyta</taxon>
        <taxon>Magnoliopsida</taxon>
        <taxon>eudicotyledons</taxon>
        <taxon>Gunneridae</taxon>
        <taxon>Pentapetalae</taxon>
        <taxon>rosids</taxon>
        <taxon>fabids</taxon>
        <taxon>Fabales</taxon>
        <taxon>Fabaceae</taxon>
        <taxon>Papilionoideae</taxon>
        <taxon>50 kb inversion clade</taxon>
        <taxon>genistoids sensu lato</taxon>
        <taxon>core genistoids</taxon>
        <taxon>Genisteae</taxon>
        <taxon>Lupinus</taxon>
    </lineage>
</organism>
<protein>
    <recommendedName>
        <fullName evidence="5">FLZ-type domain-containing protein</fullName>
    </recommendedName>
</protein>
<evidence type="ECO:0000313" key="7">
    <source>
        <dbReference type="Proteomes" id="UP001497480"/>
    </source>
</evidence>
<evidence type="ECO:0000256" key="2">
    <source>
        <dbReference type="ARBA" id="ARBA00022723"/>
    </source>
</evidence>
<reference evidence="6 7" key="1">
    <citation type="submission" date="2024-03" db="EMBL/GenBank/DDBJ databases">
        <authorList>
            <person name="Martinez-Hernandez J."/>
        </authorList>
    </citation>
    <scope>NUCLEOTIDE SEQUENCE [LARGE SCALE GENOMIC DNA]</scope>
</reference>
<feature type="domain" description="FLZ-type" evidence="5">
    <location>
        <begin position="289"/>
        <end position="333"/>
    </location>
</feature>
<keyword evidence="7" id="KW-1185">Reference proteome</keyword>
<evidence type="ECO:0000256" key="4">
    <source>
        <dbReference type="PROSITE-ProRule" id="PRU01131"/>
    </source>
</evidence>